<accession>A0A178FBI4</accession>
<comment type="caution">
    <text evidence="1">The sequence shown here is derived from an EMBL/GenBank/DDBJ whole genome shotgun (WGS) entry which is preliminary data.</text>
</comment>
<protein>
    <submittedName>
        <fullName evidence="1">Uncharacterized protein</fullName>
    </submittedName>
</protein>
<sequence length="233" mass="26625">MVVFGRGPYTEDPSASGDDDKIRYLNRITDGRRLPHTGIFRLNSYEHAIIIHEWMHADIIGHTFHINITFPTHWLDIVRDIVADVDFTGKRPIYGDGWFYNNWNWDSDGKFRKRESLEAEEEEMEPMNDLSDAVDVENIHAEDAILPITCHVKDGDYLHARCDYINGEYNEFVKEITEPFWARGECNLSFDGYAVDPKCTCTCDGELTSLRDPRCEGFAGSLPTPPHSGAHGI</sequence>
<dbReference type="EMBL" id="LHPN01000014">
    <property type="protein sequence ID" value="OAL69375.1"/>
    <property type="molecule type" value="Genomic_DNA"/>
</dbReference>
<name>A0A178FBI4_TRIVO</name>
<dbReference type="Proteomes" id="UP000243519">
    <property type="component" value="Unassembled WGS sequence"/>
</dbReference>
<proteinExistence type="predicted"/>
<dbReference type="AlphaFoldDB" id="A0A178FBI4"/>
<evidence type="ECO:0000313" key="1">
    <source>
        <dbReference type="EMBL" id="OAL69375.1"/>
    </source>
</evidence>
<organism evidence="1 2">
    <name type="scientific">Trichophyton violaceum</name>
    <dbReference type="NCBI Taxonomy" id="34388"/>
    <lineage>
        <taxon>Eukaryota</taxon>
        <taxon>Fungi</taxon>
        <taxon>Dikarya</taxon>
        <taxon>Ascomycota</taxon>
        <taxon>Pezizomycotina</taxon>
        <taxon>Eurotiomycetes</taxon>
        <taxon>Eurotiomycetidae</taxon>
        <taxon>Onygenales</taxon>
        <taxon>Arthrodermataceae</taxon>
        <taxon>Trichophyton</taxon>
    </lineage>
</organism>
<reference evidence="1 2" key="1">
    <citation type="submission" date="2016-05" db="EMBL/GenBank/DDBJ databases">
        <title>Genome sequencing of Trichophyton violaceum CMCC(F)T3l isolated from hair.</title>
        <authorList>
            <person name="Zhan P."/>
            <person name="Tao Y."/>
            <person name="Liu W."/>
        </authorList>
    </citation>
    <scope>NUCLEOTIDE SEQUENCE [LARGE SCALE GENOMIC DNA]</scope>
    <source>
        <strain evidence="2">CMCC(F)T3l</strain>
    </source>
</reference>
<evidence type="ECO:0000313" key="2">
    <source>
        <dbReference type="Proteomes" id="UP000243519"/>
    </source>
</evidence>
<keyword evidence="2" id="KW-1185">Reference proteome</keyword>
<dbReference type="OrthoDB" id="3482317at2759"/>
<gene>
    <name evidence="1" type="ORF">A7D00_6494</name>
</gene>